<feature type="chain" id="PRO_5013566095" evidence="1">
    <location>
        <begin position="19"/>
        <end position="116"/>
    </location>
</feature>
<dbReference type="OrthoDB" id="573055at2"/>
<sequence>MKNIMVFVLLCMGQIVFADTPTVVDAKATFQNGTWRFDIALSHGDTGWDHYADGWGVYLADGTELGYRELLHPHVNEQPFTRSLSGVQIPEGTTSVIIKPRDTVHGIGADFEFTLP</sequence>
<comment type="caution">
    <text evidence="2">The sequence shown here is derived from an EMBL/GenBank/DDBJ whole genome shotgun (WGS) entry which is preliminary data.</text>
</comment>
<organism evidence="2 3">
    <name type="scientific">Paramylibacter kogurei</name>
    <dbReference type="NCBI Taxonomy" id="1889778"/>
    <lineage>
        <taxon>Bacteria</taxon>
        <taxon>Pseudomonadati</taxon>
        <taxon>Pseudomonadota</taxon>
        <taxon>Alphaproteobacteria</taxon>
        <taxon>Rhodobacterales</taxon>
        <taxon>Paracoccaceae</taxon>
        <taxon>Paramylibacter</taxon>
    </lineage>
</organism>
<dbReference type="Proteomes" id="UP000231516">
    <property type="component" value="Unassembled WGS sequence"/>
</dbReference>
<accession>A0A2G5K212</accession>
<dbReference type="EMBL" id="MDGM01000014">
    <property type="protein sequence ID" value="PIB23062.1"/>
    <property type="molecule type" value="Genomic_DNA"/>
</dbReference>
<evidence type="ECO:0000313" key="2">
    <source>
        <dbReference type="EMBL" id="PIB23062.1"/>
    </source>
</evidence>
<dbReference type="AlphaFoldDB" id="A0A2G5K212"/>
<keyword evidence="1" id="KW-0732">Signal</keyword>
<evidence type="ECO:0000313" key="3">
    <source>
        <dbReference type="Proteomes" id="UP000231516"/>
    </source>
</evidence>
<gene>
    <name evidence="2" type="ORF">BFP76_08515</name>
</gene>
<protein>
    <submittedName>
        <fullName evidence="2">Uncharacterized protein</fullName>
    </submittedName>
</protein>
<keyword evidence="3" id="KW-1185">Reference proteome</keyword>
<feature type="signal peptide" evidence="1">
    <location>
        <begin position="1"/>
        <end position="18"/>
    </location>
</feature>
<name>A0A2G5K212_9RHOB</name>
<reference evidence="2 3" key="1">
    <citation type="submission" date="2016-08" db="EMBL/GenBank/DDBJ databases">
        <title>Draft genome of Amylibacter sp. strain 4G11.</title>
        <authorList>
            <person name="Wong S.-K."/>
            <person name="Hamasaki K."/>
            <person name="Yoshizawa S."/>
        </authorList>
    </citation>
    <scope>NUCLEOTIDE SEQUENCE [LARGE SCALE GENOMIC DNA]</scope>
    <source>
        <strain evidence="2 3">4G11</strain>
    </source>
</reference>
<evidence type="ECO:0000256" key="1">
    <source>
        <dbReference type="SAM" id="SignalP"/>
    </source>
</evidence>
<proteinExistence type="predicted"/>
<dbReference type="RefSeq" id="WP_099594344.1">
    <property type="nucleotide sequence ID" value="NZ_MDGM01000014.1"/>
</dbReference>